<sequence>MLTAKAVVSGSMQHIGPFDVSYYLMSNWGEFTDVGGTVSAAPFASEYCGSCSMPVVPDKPTCMFASWTNRMQIQGEWGPADDYGVNGWYFRDGIVNFAISFFREWQAANARRVGTHVSVDCGERFAAGNTTKAPPRTACVCEPDQWAQSFSVPASVRFVLWNNCVGAQAGYLEFSFTGQPQMSAPDSCPMFTAMFGTAAALGMPASQGAVSSAIQLFCGAQQLAGTMRLGL</sequence>
<dbReference type="Proteomes" id="UP001527925">
    <property type="component" value="Unassembled WGS sequence"/>
</dbReference>
<proteinExistence type="predicted"/>
<name>A0ABR4N5U0_9FUNG</name>
<organism evidence="1 2">
    <name type="scientific">Polyrhizophydium stewartii</name>
    <dbReference type="NCBI Taxonomy" id="2732419"/>
    <lineage>
        <taxon>Eukaryota</taxon>
        <taxon>Fungi</taxon>
        <taxon>Fungi incertae sedis</taxon>
        <taxon>Chytridiomycota</taxon>
        <taxon>Chytridiomycota incertae sedis</taxon>
        <taxon>Chytridiomycetes</taxon>
        <taxon>Rhizophydiales</taxon>
        <taxon>Rhizophydiales incertae sedis</taxon>
        <taxon>Polyrhizophydium</taxon>
    </lineage>
</organism>
<keyword evidence="2" id="KW-1185">Reference proteome</keyword>
<gene>
    <name evidence="1" type="ORF">HK105_205447</name>
</gene>
<accession>A0ABR4N5U0</accession>
<dbReference type="EMBL" id="JADGIZ020000028">
    <property type="protein sequence ID" value="KAL2914906.1"/>
    <property type="molecule type" value="Genomic_DNA"/>
</dbReference>
<evidence type="ECO:0000313" key="1">
    <source>
        <dbReference type="EMBL" id="KAL2914906.1"/>
    </source>
</evidence>
<protein>
    <submittedName>
        <fullName evidence="1">Uncharacterized protein</fullName>
    </submittedName>
</protein>
<reference evidence="1 2" key="1">
    <citation type="submission" date="2023-09" db="EMBL/GenBank/DDBJ databases">
        <title>Pangenome analysis of Batrachochytrium dendrobatidis and related Chytrids.</title>
        <authorList>
            <person name="Yacoub M.N."/>
            <person name="Stajich J.E."/>
            <person name="James T.Y."/>
        </authorList>
    </citation>
    <scope>NUCLEOTIDE SEQUENCE [LARGE SCALE GENOMIC DNA]</scope>
    <source>
        <strain evidence="1 2">JEL0888</strain>
    </source>
</reference>
<comment type="caution">
    <text evidence="1">The sequence shown here is derived from an EMBL/GenBank/DDBJ whole genome shotgun (WGS) entry which is preliminary data.</text>
</comment>
<evidence type="ECO:0000313" key="2">
    <source>
        <dbReference type="Proteomes" id="UP001527925"/>
    </source>
</evidence>